<sequence length="253" mass="28865">MSGINHHTTVSNLIHPIILHSALTKLCASTRKKIRKLRKYREEQQADSQVVRNDTRYHQSTNSNSDDEEGESEVESDEEYNDKCGEDKVGSEEENEEDSDEDDDDESEEEEENEDWLYNLLVELYEAQAREKENGNSNSEGESDIEDEIEDDETDDQYDKPFFIATLFDNKRVKEKIPAKCEDPGPCLVTCKMKHAIVRECLCDPGACSSVIPYELYKVMRLGPLKKTEEIFTNANTSVVSVVGIAENVKVRI</sequence>
<feature type="compositionally biased region" description="Acidic residues" evidence="1">
    <location>
        <begin position="65"/>
        <end position="80"/>
    </location>
</feature>
<keyword evidence="3" id="KW-1185">Reference proteome</keyword>
<name>A0ABU6QCI9_9FABA</name>
<gene>
    <name evidence="2" type="ORF">PIB30_035413</name>
</gene>
<feature type="region of interest" description="Disordered" evidence="1">
    <location>
        <begin position="38"/>
        <end position="114"/>
    </location>
</feature>
<reference evidence="2 3" key="1">
    <citation type="journal article" date="2023" name="Plants (Basel)">
        <title>Bridging the Gap: Combining Genomics and Transcriptomics Approaches to Understand Stylosanthes scabra, an Orphan Legume from the Brazilian Caatinga.</title>
        <authorList>
            <person name="Ferreira-Neto J.R.C."/>
            <person name="da Silva M.D."/>
            <person name="Binneck E."/>
            <person name="de Melo N.F."/>
            <person name="da Silva R.H."/>
            <person name="de Melo A.L.T.M."/>
            <person name="Pandolfi V."/>
            <person name="Bustamante F.O."/>
            <person name="Brasileiro-Vidal A.C."/>
            <person name="Benko-Iseppon A.M."/>
        </authorList>
    </citation>
    <scope>NUCLEOTIDE SEQUENCE [LARGE SCALE GENOMIC DNA]</scope>
    <source>
        <tissue evidence="2">Leaves</tissue>
    </source>
</reference>
<proteinExistence type="predicted"/>
<evidence type="ECO:0000313" key="3">
    <source>
        <dbReference type="Proteomes" id="UP001341840"/>
    </source>
</evidence>
<evidence type="ECO:0000256" key="1">
    <source>
        <dbReference type="SAM" id="MobiDB-lite"/>
    </source>
</evidence>
<comment type="caution">
    <text evidence="2">The sequence shown here is derived from an EMBL/GenBank/DDBJ whole genome shotgun (WGS) entry which is preliminary data.</text>
</comment>
<feature type="region of interest" description="Disordered" evidence="1">
    <location>
        <begin position="130"/>
        <end position="157"/>
    </location>
</feature>
<dbReference type="InterPro" id="IPR021109">
    <property type="entry name" value="Peptidase_aspartic_dom_sf"/>
</dbReference>
<feature type="compositionally biased region" description="Acidic residues" evidence="1">
    <location>
        <begin position="92"/>
        <end position="114"/>
    </location>
</feature>
<evidence type="ECO:0000313" key="2">
    <source>
        <dbReference type="EMBL" id="MED6109630.1"/>
    </source>
</evidence>
<accession>A0ABU6QCI9</accession>
<protein>
    <submittedName>
        <fullName evidence="2">Uncharacterized protein</fullName>
    </submittedName>
</protein>
<feature type="compositionally biased region" description="Basic and acidic residues" evidence="1">
    <location>
        <begin position="81"/>
        <end position="91"/>
    </location>
</feature>
<dbReference type="PANTHER" id="PTHR33067">
    <property type="entry name" value="RNA-DIRECTED DNA POLYMERASE-RELATED"/>
    <property type="match status" value="1"/>
</dbReference>
<dbReference type="Gene3D" id="2.40.70.10">
    <property type="entry name" value="Acid Proteases"/>
    <property type="match status" value="1"/>
</dbReference>
<organism evidence="2 3">
    <name type="scientific">Stylosanthes scabra</name>
    <dbReference type="NCBI Taxonomy" id="79078"/>
    <lineage>
        <taxon>Eukaryota</taxon>
        <taxon>Viridiplantae</taxon>
        <taxon>Streptophyta</taxon>
        <taxon>Embryophyta</taxon>
        <taxon>Tracheophyta</taxon>
        <taxon>Spermatophyta</taxon>
        <taxon>Magnoliopsida</taxon>
        <taxon>eudicotyledons</taxon>
        <taxon>Gunneridae</taxon>
        <taxon>Pentapetalae</taxon>
        <taxon>rosids</taxon>
        <taxon>fabids</taxon>
        <taxon>Fabales</taxon>
        <taxon>Fabaceae</taxon>
        <taxon>Papilionoideae</taxon>
        <taxon>50 kb inversion clade</taxon>
        <taxon>dalbergioids sensu lato</taxon>
        <taxon>Dalbergieae</taxon>
        <taxon>Pterocarpus clade</taxon>
        <taxon>Stylosanthes</taxon>
    </lineage>
</organism>
<feature type="compositionally biased region" description="Acidic residues" evidence="1">
    <location>
        <begin position="141"/>
        <end position="156"/>
    </location>
</feature>
<dbReference type="EMBL" id="JASCZI010000169">
    <property type="protein sequence ID" value="MED6109630.1"/>
    <property type="molecule type" value="Genomic_DNA"/>
</dbReference>
<dbReference type="Proteomes" id="UP001341840">
    <property type="component" value="Unassembled WGS sequence"/>
</dbReference>
<dbReference type="PANTHER" id="PTHR33067:SF9">
    <property type="entry name" value="RNA-DIRECTED DNA POLYMERASE"/>
    <property type="match status" value="1"/>
</dbReference>